<proteinExistence type="predicted"/>
<comment type="caution">
    <text evidence="1">The sequence shown here is derived from an EMBL/GenBank/DDBJ whole genome shotgun (WGS) entry which is preliminary data.</text>
</comment>
<name>A0ABU1R4Z8_9BACT</name>
<dbReference type="EMBL" id="JAVDTI010000007">
    <property type="protein sequence ID" value="MDR6808470.1"/>
    <property type="molecule type" value="Genomic_DNA"/>
</dbReference>
<accession>A0ABU1R4Z8</accession>
<evidence type="ECO:0000313" key="2">
    <source>
        <dbReference type="Proteomes" id="UP001264980"/>
    </source>
</evidence>
<gene>
    <name evidence="1" type="ORF">J2W84_005534</name>
</gene>
<keyword evidence="2" id="KW-1185">Reference proteome</keyword>
<organism evidence="1 2">
    <name type="scientific">Dyadobacter fermentans</name>
    <dbReference type="NCBI Taxonomy" id="94254"/>
    <lineage>
        <taxon>Bacteria</taxon>
        <taxon>Pseudomonadati</taxon>
        <taxon>Bacteroidota</taxon>
        <taxon>Cytophagia</taxon>
        <taxon>Cytophagales</taxon>
        <taxon>Spirosomataceae</taxon>
        <taxon>Dyadobacter</taxon>
    </lineage>
</organism>
<evidence type="ECO:0000313" key="1">
    <source>
        <dbReference type="EMBL" id="MDR6808470.1"/>
    </source>
</evidence>
<protein>
    <submittedName>
        <fullName evidence="1">Uncharacterized protein</fullName>
    </submittedName>
</protein>
<dbReference type="Proteomes" id="UP001264980">
    <property type="component" value="Unassembled WGS sequence"/>
</dbReference>
<sequence length="48" mass="5530">MPLKLRFEISAIPYDNQHQADSGQGRAVPTYFDQNSFRFGQNRTSLVK</sequence>
<reference evidence="1 2" key="1">
    <citation type="submission" date="2023-07" db="EMBL/GenBank/DDBJ databases">
        <title>Sorghum-associated microbial communities from plants grown in Nebraska, USA.</title>
        <authorList>
            <person name="Schachtman D."/>
        </authorList>
    </citation>
    <scope>NUCLEOTIDE SEQUENCE [LARGE SCALE GENOMIC DNA]</scope>
    <source>
        <strain evidence="1 2">BE57</strain>
    </source>
</reference>